<feature type="binding site" evidence="12">
    <location>
        <begin position="274"/>
        <end position="275"/>
    </location>
    <ligand>
        <name>ATP</name>
        <dbReference type="ChEBI" id="CHEBI:30616"/>
    </ligand>
</feature>
<comment type="subunit">
    <text evidence="12">Homodimer.</text>
</comment>
<feature type="binding site" evidence="12">
    <location>
        <position position="192"/>
    </location>
    <ligand>
        <name>ATP</name>
        <dbReference type="ChEBI" id="CHEBI:30616"/>
    </ligand>
</feature>
<keyword evidence="4 12" id="KW-0808">Transferase</keyword>
<evidence type="ECO:0000313" key="15">
    <source>
        <dbReference type="Proteomes" id="UP001648503"/>
    </source>
</evidence>
<feature type="binding site" evidence="12">
    <location>
        <position position="271"/>
    </location>
    <ligand>
        <name>K(+)</name>
        <dbReference type="ChEBI" id="CHEBI:29103"/>
    </ligand>
</feature>
<feature type="domain" description="Carbohydrate kinase PfkB" evidence="13">
    <location>
        <begin position="11"/>
        <end position="341"/>
    </location>
</feature>
<dbReference type="InterPro" id="IPR011611">
    <property type="entry name" value="PfkB_dom"/>
</dbReference>
<dbReference type="PRINTS" id="PR00990">
    <property type="entry name" value="RIBOKINASE"/>
</dbReference>
<dbReference type="Pfam" id="PF00294">
    <property type="entry name" value="PfkB"/>
    <property type="match status" value="1"/>
</dbReference>
<evidence type="ECO:0000256" key="11">
    <source>
        <dbReference type="ARBA" id="ARBA00023277"/>
    </source>
</evidence>
<evidence type="ECO:0000259" key="13">
    <source>
        <dbReference type="Pfam" id="PF00294"/>
    </source>
</evidence>
<dbReference type="PROSITE" id="PS00583">
    <property type="entry name" value="PFKB_KINASES_1"/>
    <property type="match status" value="1"/>
</dbReference>
<evidence type="ECO:0000256" key="7">
    <source>
        <dbReference type="ARBA" id="ARBA00022777"/>
    </source>
</evidence>
<evidence type="ECO:0000256" key="5">
    <source>
        <dbReference type="ARBA" id="ARBA00022723"/>
    </source>
</evidence>
<evidence type="ECO:0000256" key="12">
    <source>
        <dbReference type="HAMAP-Rule" id="MF_03215"/>
    </source>
</evidence>
<feature type="binding site" evidence="12">
    <location>
        <position position="269"/>
    </location>
    <ligand>
        <name>K(+)</name>
        <dbReference type="ChEBI" id="CHEBI:29103"/>
    </ligand>
</feature>
<gene>
    <name evidence="14" type="ORF">BASA50_006765</name>
</gene>
<keyword evidence="11 12" id="KW-0119">Carbohydrate metabolism</keyword>
<evidence type="ECO:0000256" key="6">
    <source>
        <dbReference type="ARBA" id="ARBA00022741"/>
    </source>
</evidence>
<keyword evidence="12" id="KW-0963">Cytoplasm</keyword>
<feature type="binding site" evidence="12">
    <location>
        <begin position="18"/>
        <end position="20"/>
    </location>
    <ligand>
        <name>substrate</name>
    </ligand>
</feature>
<comment type="activity regulation">
    <text evidence="12">Activated by a monovalent cation that binds near, but not in, the active site. The most likely occupant of the site in vivo is potassium. Ion binding induces a conformational change that may alter substrate affinity.</text>
</comment>
<protein>
    <recommendedName>
        <fullName evidence="3 12">Ribokinase</fullName>
        <shortName evidence="12">RK</shortName>
        <ecNumber evidence="2 12">2.7.1.15</ecNumber>
    </recommendedName>
</protein>
<dbReference type="InterPro" id="IPR029056">
    <property type="entry name" value="Ribokinase-like"/>
</dbReference>
<keyword evidence="8 12" id="KW-0067">ATP-binding</keyword>
<evidence type="ECO:0000256" key="10">
    <source>
        <dbReference type="ARBA" id="ARBA00022958"/>
    </source>
</evidence>
<evidence type="ECO:0000256" key="3">
    <source>
        <dbReference type="ARBA" id="ARBA00016943"/>
    </source>
</evidence>
<feature type="binding site" evidence="12">
    <location>
        <position position="329"/>
    </location>
    <ligand>
        <name>K(+)</name>
        <dbReference type="ChEBI" id="CHEBI:29103"/>
    </ligand>
</feature>
<dbReference type="EC" id="2.7.1.15" evidence="2 12"/>
<sequence>MTTAPKTFPRALCFGSINIDDVFTVPEIVKPGETISCSAYTMLPGGKGANQSVALAKSGISVVHGGKIGTDGKWVLDLMQSYGADTSMVVVDKESFTGRAIIQVSDASRDNAIVLNPGANHQITTSDIDKVLAEFGPGEFALLQNELNVDATVHLLRSCAQKGMIVCLNPAPCPSNLASQIPLEFVDILILNEPESESLLHQLSTSSLYEAACKSPTTICEAILNFFPSLSVMIITLGEKGLVAGARSEHGGSSVVQSVSVTRAVQVQDTTGAGDTFVGYCCGHLISAMRTAIDPTSPLDKQSILSSIALKSGLLTESLKVGILAAGVCCEHDGAMIAIPTKSELMNM</sequence>
<evidence type="ECO:0000256" key="4">
    <source>
        <dbReference type="ARBA" id="ARBA00022679"/>
    </source>
</evidence>
<dbReference type="Gene3D" id="3.40.1190.20">
    <property type="match status" value="1"/>
</dbReference>
<dbReference type="InterPro" id="IPR002173">
    <property type="entry name" value="Carboh/pur_kinase_PfkB_CS"/>
</dbReference>
<comment type="pathway">
    <text evidence="12">Carbohydrate metabolism; D-ribose degradation; D-ribose 5-phosphate from beta-D-ribopyranose: step 2/2.</text>
</comment>
<keyword evidence="5 12" id="KW-0479">Metal-binding</keyword>
<keyword evidence="10 12" id="KW-0630">Potassium</keyword>
<keyword evidence="7 12" id="KW-0418">Kinase</keyword>
<organism evidence="14 15">
    <name type="scientific">Batrachochytrium salamandrivorans</name>
    <dbReference type="NCBI Taxonomy" id="1357716"/>
    <lineage>
        <taxon>Eukaryota</taxon>
        <taxon>Fungi</taxon>
        <taxon>Fungi incertae sedis</taxon>
        <taxon>Chytridiomycota</taxon>
        <taxon>Chytridiomycota incertae sedis</taxon>
        <taxon>Chytridiomycetes</taxon>
        <taxon>Rhizophydiales</taxon>
        <taxon>Rhizophydiales incertae sedis</taxon>
        <taxon>Batrachochytrium</taxon>
    </lineage>
</organism>
<accession>A0ABQ8FA99</accession>
<comment type="cofactor">
    <cofactor evidence="12">
        <name>Mg(2+)</name>
        <dbReference type="ChEBI" id="CHEBI:18420"/>
    </cofactor>
    <text evidence="12">Requires a divalent cation, most likely magnesium in vivo, as an electrophilic catalyst to aid phosphoryl group transfer. It is the chelate of the metal and the nucleotide that is the actual substrate.</text>
</comment>
<keyword evidence="12" id="KW-0539">Nucleus</keyword>
<evidence type="ECO:0000256" key="9">
    <source>
        <dbReference type="ARBA" id="ARBA00022842"/>
    </source>
</evidence>
<comment type="subcellular location">
    <subcellularLocation>
        <location evidence="12">Cytoplasm</location>
    </subcellularLocation>
    <subcellularLocation>
        <location evidence="12">Nucleus</location>
    </subcellularLocation>
</comment>
<evidence type="ECO:0000256" key="1">
    <source>
        <dbReference type="ARBA" id="ARBA00005380"/>
    </source>
</evidence>
<dbReference type="EMBL" id="JAFCIX010000336">
    <property type="protein sequence ID" value="KAH6594294.1"/>
    <property type="molecule type" value="Genomic_DNA"/>
</dbReference>
<comment type="caution">
    <text evidence="12">Lacks conserved residue(s) required for the propagation of feature annotation.</text>
</comment>
<evidence type="ECO:0000256" key="8">
    <source>
        <dbReference type="ARBA" id="ARBA00022840"/>
    </source>
</evidence>
<evidence type="ECO:0000256" key="2">
    <source>
        <dbReference type="ARBA" id="ARBA00012035"/>
    </source>
</evidence>
<dbReference type="Proteomes" id="UP001648503">
    <property type="component" value="Unassembled WGS sequence"/>
</dbReference>
<feature type="binding site" evidence="12">
    <location>
        <position position="332"/>
    </location>
    <ligand>
        <name>K(+)</name>
        <dbReference type="ChEBI" id="CHEBI:29103"/>
    </ligand>
</feature>
<dbReference type="PANTHER" id="PTHR10584:SF166">
    <property type="entry name" value="RIBOKINASE"/>
    <property type="match status" value="1"/>
</dbReference>
<comment type="similarity">
    <text evidence="1">Belongs to the carbohydrate kinase pfkB family.</text>
</comment>
<keyword evidence="6 12" id="KW-0547">Nucleotide-binding</keyword>
<dbReference type="SUPFAM" id="SSF53613">
    <property type="entry name" value="Ribokinase-like"/>
    <property type="match status" value="1"/>
</dbReference>
<dbReference type="CDD" id="cd01174">
    <property type="entry name" value="ribokinase"/>
    <property type="match status" value="1"/>
</dbReference>
<comment type="similarity">
    <text evidence="12">Belongs to the carbohydrate kinase PfkB family. Ribokinase subfamily.</text>
</comment>
<dbReference type="InterPro" id="IPR002139">
    <property type="entry name" value="Ribo/fructo_kinase"/>
</dbReference>
<dbReference type="InterPro" id="IPR011877">
    <property type="entry name" value="Ribokinase"/>
</dbReference>
<keyword evidence="9 12" id="KW-0460">Magnesium</keyword>
<comment type="catalytic activity">
    <reaction evidence="12">
        <text>D-ribose + ATP = D-ribose 5-phosphate + ADP + H(+)</text>
        <dbReference type="Rhea" id="RHEA:13697"/>
        <dbReference type="ChEBI" id="CHEBI:15378"/>
        <dbReference type="ChEBI" id="CHEBI:30616"/>
        <dbReference type="ChEBI" id="CHEBI:47013"/>
        <dbReference type="ChEBI" id="CHEBI:78346"/>
        <dbReference type="ChEBI" id="CHEBI:456216"/>
        <dbReference type="EC" id="2.7.1.15"/>
    </reaction>
</comment>
<feature type="binding site" evidence="12">
    <location>
        <position position="146"/>
    </location>
    <ligand>
        <name>substrate</name>
    </ligand>
</feature>
<dbReference type="PANTHER" id="PTHR10584">
    <property type="entry name" value="SUGAR KINASE"/>
    <property type="match status" value="1"/>
</dbReference>
<feature type="binding site" evidence="12">
    <location>
        <position position="275"/>
    </location>
    <ligand>
        <name>substrate</name>
    </ligand>
</feature>
<keyword evidence="15" id="KW-1185">Reference proteome</keyword>
<name>A0ABQ8FA99_9FUNG</name>
<evidence type="ECO:0000313" key="14">
    <source>
        <dbReference type="EMBL" id="KAH6594294.1"/>
    </source>
</evidence>
<comment type="caution">
    <text evidence="14">The sequence shown here is derived from an EMBL/GenBank/DDBJ whole genome shotgun (WGS) entry which is preliminary data.</text>
</comment>
<feature type="binding site" evidence="12">
    <location>
        <begin position="46"/>
        <end position="50"/>
    </location>
    <ligand>
        <name>substrate</name>
    </ligand>
</feature>
<feature type="binding site" evidence="12">
    <location>
        <position position="334"/>
    </location>
    <ligand>
        <name>K(+)</name>
        <dbReference type="ChEBI" id="CHEBI:29103"/>
    </ligand>
</feature>
<comment type="function">
    <text evidence="12">Catalyzes the phosphorylation of ribose at O-5 in a reaction requiring ATP and magnesium. The resulting D-ribose-5-phosphate can then be used either for sythesis of nucleotides, histidine, and tryptophan, or as a component of the pentose phosphate pathway.</text>
</comment>
<dbReference type="HAMAP" id="MF_01987">
    <property type="entry name" value="Ribokinase"/>
    <property type="match status" value="1"/>
</dbReference>
<feature type="binding site" evidence="12">
    <location>
        <begin position="236"/>
        <end position="241"/>
    </location>
    <ligand>
        <name>ATP</name>
        <dbReference type="ChEBI" id="CHEBI:30616"/>
    </ligand>
</feature>
<feature type="active site" description="Proton acceptor" evidence="12">
    <location>
        <position position="275"/>
    </location>
</feature>
<proteinExistence type="inferred from homology"/>
<reference evidence="14 15" key="1">
    <citation type="submission" date="2021-02" db="EMBL/GenBank/DDBJ databases">
        <title>Variation within the Batrachochytrium salamandrivorans European outbreak.</title>
        <authorList>
            <person name="Kelly M."/>
            <person name="Pasmans F."/>
            <person name="Shea T.P."/>
            <person name="Munoz J.F."/>
            <person name="Carranza S."/>
            <person name="Cuomo C.A."/>
            <person name="Martel A."/>
        </authorList>
    </citation>
    <scope>NUCLEOTIDE SEQUENCE [LARGE SCALE GENOMIC DNA]</scope>
    <source>
        <strain evidence="14 15">AMFP18/2</strain>
    </source>
</reference>